<dbReference type="PANTHER" id="PTHR12771:SF56">
    <property type="entry name" value="CED-12"/>
    <property type="match status" value="1"/>
</dbReference>
<evidence type="ECO:0000259" key="5">
    <source>
        <dbReference type="PROSITE" id="PS51335"/>
    </source>
</evidence>
<keyword evidence="1" id="KW-0053">Apoptosis</keyword>
<evidence type="ECO:0000256" key="2">
    <source>
        <dbReference type="ARBA" id="ARBA00022907"/>
    </source>
</evidence>
<dbReference type="EMBL" id="KZ987732">
    <property type="protein sequence ID" value="RKP15434.1"/>
    <property type="molecule type" value="Genomic_DNA"/>
</dbReference>
<name>A0A4P9Y9B7_9FUNG</name>
<dbReference type="OrthoDB" id="28413at2759"/>
<dbReference type="Proteomes" id="UP000267251">
    <property type="component" value="Unassembled WGS sequence"/>
</dbReference>
<dbReference type="SUPFAM" id="SSF48371">
    <property type="entry name" value="ARM repeat"/>
    <property type="match status" value="1"/>
</dbReference>
<dbReference type="GO" id="GO:0048870">
    <property type="term" value="P:cell motility"/>
    <property type="evidence" value="ECO:0007669"/>
    <property type="project" value="TreeGrafter"/>
</dbReference>
<dbReference type="GO" id="GO:0007015">
    <property type="term" value="P:actin filament organization"/>
    <property type="evidence" value="ECO:0007669"/>
    <property type="project" value="TreeGrafter"/>
</dbReference>
<sequence>MLSTDVDIEYEGITHPATLDLSLPLDQLVRNLVHISLAVPVDPTTLALRLASTKELLSDTNIRRRVTHGDRLLLVPSPGAEALALVKILRSSDRERDLKKYIFTLQKALKEAEFSREFVDLAGIHILVDVIHTTTGNALAYALTSMLHLCEHAYGLEKLPGSFLDDLTQIILTQALTTISRPATLILAQLVSTPQPPTTTPAPCLSYASIHPLLQGSSLLQALSGRLSSPDFLLAQAALTLLITLLAEASSADQGPWLSQKYVDLGVRAEVAKLMRMECGEEMSKLIRDFQRLVLQDQRRAKRSAIQADDSRFDTLWELSGIGRSIPSGSGSDESGDTALDTGARRWRALGFETESPHRELLRVGSLGLDLLVSAAKADPTYFRDHISAQQARPMERRCPWARTAAEAVELLADQLHISTGYATGTAFQPLQLLLPETHHVTLLAIHRAWKELGASSSSPRDLATVSALVLSQLRYALREDSPSSLGLWDFRRTMLEGDFAQDRVRQLRDLAVEDDLLSKLPVRSLRDRIYRESYEFMKQQRIDCLLRGAWFPTPPPFLLPPGSTVPSRSVRQRPWRYYRLSPDKRTLHWGEFSERTGLDGSATSGSMSTGEGPGLEKLPDKVDLMLVTHIVVGLIPGPGIPSKRMEGWPVHSAVSLPPLGFALMCGSERTLATFVAPDRQVFAEWTDGFHMLFDRNIGSKETADLIQGLTETMTRVYLLGVGAERVEVPTFREPPSEPPEDYDFYYSEL</sequence>
<feature type="domain" description="ELMO" evidence="5">
    <location>
        <begin position="308"/>
        <end position="478"/>
    </location>
</feature>
<organism evidence="6 7">
    <name type="scientific">Piptocephalis cylindrospora</name>
    <dbReference type="NCBI Taxonomy" id="1907219"/>
    <lineage>
        <taxon>Eukaryota</taxon>
        <taxon>Fungi</taxon>
        <taxon>Fungi incertae sedis</taxon>
        <taxon>Zoopagomycota</taxon>
        <taxon>Zoopagomycotina</taxon>
        <taxon>Zoopagomycetes</taxon>
        <taxon>Zoopagales</taxon>
        <taxon>Piptocephalidaceae</taxon>
        <taxon>Piptocephalis</taxon>
    </lineage>
</organism>
<evidence type="ECO:0000256" key="4">
    <source>
        <dbReference type="ARBA" id="ARBA00024863"/>
    </source>
</evidence>
<dbReference type="Pfam" id="PF11841">
    <property type="entry name" value="ELMO_ARM"/>
    <property type="match status" value="1"/>
</dbReference>
<dbReference type="PANTHER" id="PTHR12771">
    <property type="entry name" value="ENGULFMENT AND CELL MOTILITY"/>
    <property type="match status" value="1"/>
</dbReference>
<dbReference type="Pfam" id="PF16457">
    <property type="entry name" value="PH_12"/>
    <property type="match status" value="1"/>
</dbReference>
<keyword evidence="2" id="KW-0581">Phagocytosis</keyword>
<comment type="function">
    <text evidence="4">Involved in cytoskeletal rearrangements required for phagocytosis of apoptotic cells and cell motility. Acts in association with DOCK1 and CRK. Was initially proposed to be required in complex with DOCK1 to activate Rac Rho small GTPases. May enhance the guanine nucleotide exchange factor (GEF) activity of DOCK1.</text>
</comment>
<dbReference type="InterPro" id="IPR011989">
    <property type="entry name" value="ARM-like"/>
</dbReference>
<dbReference type="Gene3D" id="2.30.29.30">
    <property type="entry name" value="Pleckstrin-homology domain (PH domain)/Phosphotyrosine-binding domain (PTB)"/>
    <property type="match status" value="1"/>
</dbReference>
<gene>
    <name evidence="6" type="ORF">BJ684DRAFT_7007</name>
</gene>
<dbReference type="InterPro" id="IPR024574">
    <property type="entry name" value="ELMO_ARM"/>
</dbReference>
<dbReference type="AlphaFoldDB" id="A0A4P9Y9B7"/>
<dbReference type="GO" id="GO:0005886">
    <property type="term" value="C:plasma membrane"/>
    <property type="evidence" value="ECO:0007669"/>
    <property type="project" value="TreeGrafter"/>
</dbReference>
<dbReference type="Pfam" id="PF04727">
    <property type="entry name" value="ELMO_CED12"/>
    <property type="match status" value="1"/>
</dbReference>
<evidence type="ECO:0000313" key="7">
    <source>
        <dbReference type="Proteomes" id="UP000267251"/>
    </source>
</evidence>
<dbReference type="InterPro" id="IPR006816">
    <property type="entry name" value="ELMO_dom"/>
</dbReference>
<evidence type="ECO:0000313" key="6">
    <source>
        <dbReference type="EMBL" id="RKP15434.1"/>
    </source>
</evidence>
<dbReference type="GO" id="GO:0017124">
    <property type="term" value="F:SH3 domain binding"/>
    <property type="evidence" value="ECO:0007669"/>
    <property type="project" value="UniProtKB-KW"/>
</dbReference>
<proteinExistence type="predicted"/>
<dbReference type="InterPro" id="IPR011993">
    <property type="entry name" value="PH-like_dom_sf"/>
</dbReference>
<evidence type="ECO:0000256" key="1">
    <source>
        <dbReference type="ARBA" id="ARBA00022703"/>
    </source>
</evidence>
<protein>
    <submittedName>
        <fullName evidence="6">ELMO/CED-12 family-domain-containing protein</fullName>
    </submittedName>
</protein>
<dbReference type="PROSITE" id="PS51335">
    <property type="entry name" value="ELMO"/>
    <property type="match status" value="1"/>
</dbReference>
<dbReference type="GO" id="GO:0006915">
    <property type="term" value="P:apoptotic process"/>
    <property type="evidence" value="ECO:0007669"/>
    <property type="project" value="UniProtKB-KW"/>
</dbReference>
<dbReference type="InterPro" id="IPR016024">
    <property type="entry name" value="ARM-type_fold"/>
</dbReference>
<dbReference type="InterPro" id="IPR001849">
    <property type="entry name" value="PH_domain"/>
</dbReference>
<keyword evidence="3" id="KW-0729">SH3-binding</keyword>
<accession>A0A4P9Y9B7</accession>
<reference evidence="7" key="1">
    <citation type="journal article" date="2018" name="Nat. Microbiol.">
        <title>Leveraging single-cell genomics to expand the fungal tree of life.</title>
        <authorList>
            <person name="Ahrendt S.R."/>
            <person name="Quandt C.A."/>
            <person name="Ciobanu D."/>
            <person name="Clum A."/>
            <person name="Salamov A."/>
            <person name="Andreopoulos B."/>
            <person name="Cheng J.F."/>
            <person name="Woyke T."/>
            <person name="Pelin A."/>
            <person name="Henrissat B."/>
            <person name="Reynolds N.K."/>
            <person name="Benny G.L."/>
            <person name="Smith M.E."/>
            <person name="James T.Y."/>
            <person name="Grigoriev I.V."/>
        </authorList>
    </citation>
    <scope>NUCLEOTIDE SEQUENCE [LARGE SCALE GENOMIC DNA]</scope>
</reference>
<dbReference type="Gene3D" id="1.25.10.10">
    <property type="entry name" value="Leucine-rich Repeat Variant"/>
    <property type="match status" value="1"/>
</dbReference>
<evidence type="ECO:0000256" key="3">
    <source>
        <dbReference type="ARBA" id="ARBA00023036"/>
    </source>
</evidence>
<dbReference type="InterPro" id="IPR050868">
    <property type="entry name" value="ELMO_domain-containing"/>
</dbReference>
<keyword evidence="7" id="KW-1185">Reference proteome</keyword>